<dbReference type="Proteomes" id="UP000179769">
    <property type="component" value="Unassembled WGS sequence"/>
</dbReference>
<evidence type="ECO:0000313" key="7">
    <source>
        <dbReference type="EMBL" id="OHV40809.1"/>
    </source>
</evidence>
<evidence type="ECO:0000259" key="6">
    <source>
        <dbReference type="PROSITE" id="PS51123"/>
    </source>
</evidence>
<keyword evidence="7" id="KW-0282">Flagellum</keyword>
<dbReference type="AlphaFoldDB" id="A0A1S1R4X0"/>
<keyword evidence="7" id="KW-0969">Cilium</keyword>
<dbReference type="EMBL" id="MAXA01000063">
    <property type="protein sequence ID" value="OHV40809.1"/>
    <property type="molecule type" value="Genomic_DNA"/>
</dbReference>
<dbReference type="Pfam" id="PF00691">
    <property type="entry name" value="OmpA"/>
    <property type="match status" value="1"/>
</dbReference>
<organism evidence="7 8">
    <name type="scientific">Parafrankia soli</name>
    <dbReference type="NCBI Taxonomy" id="2599596"/>
    <lineage>
        <taxon>Bacteria</taxon>
        <taxon>Bacillati</taxon>
        <taxon>Actinomycetota</taxon>
        <taxon>Actinomycetes</taxon>
        <taxon>Frankiales</taxon>
        <taxon>Frankiaceae</taxon>
        <taxon>Parafrankia</taxon>
    </lineage>
</organism>
<dbReference type="PROSITE" id="PS01068">
    <property type="entry name" value="OMPA_1"/>
    <property type="match status" value="1"/>
</dbReference>
<dbReference type="SUPFAM" id="SSF103088">
    <property type="entry name" value="OmpA-like"/>
    <property type="match status" value="1"/>
</dbReference>
<reference evidence="8" key="1">
    <citation type="submission" date="2016-07" db="EMBL/GenBank/DDBJ databases">
        <title>Frankia sp. NRRL B-16219 Genome sequencing.</title>
        <authorList>
            <person name="Ghodhbane-Gtari F."/>
            <person name="Swanson E."/>
            <person name="Gueddou A."/>
            <person name="Louati M."/>
            <person name="Nouioui I."/>
            <person name="Hezbri K."/>
            <person name="Abebe-Akele F."/>
            <person name="Simpson S."/>
            <person name="Morris K."/>
            <person name="Thomas K."/>
            <person name="Gtari M."/>
            <person name="Tisa L.S."/>
        </authorList>
    </citation>
    <scope>NUCLEOTIDE SEQUENCE [LARGE SCALE GENOMIC DNA]</scope>
    <source>
        <strain evidence="8">NRRL B-16219</strain>
    </source>
</reference>
<gene>
    <name evidence="7" type="ORF">BBK14_32415</name>
</gene>
<sequence>MAVGAGCGGSDETPETRAASSSSPPVAATATPTTEAAPEESATPLPPGAQPGLDDYGGDGQLDPTCGTQDFGGGLVLRIPCEITTPNEPEDGSRLVEGSLYRLPGSIDVNLDGISGSLLLARDDAGTKVVIVVFNSDNLFATGSDQIGSTDTVDNTIRLINSTFAGGEIQVRGHTDSTGTADANQQLSERRAVVVRQYLTDHDVNATTVTAIGLGSGQPIAENSNPDGTPDPEGQAFNRRVEIVLRLPAA</sequence>
<dbReference type="CDD" id="cd07185">
    <property type="entry name" value="OmpA_C-like"/>
    <property type="match status" value="1"/>
</dbReference>
<evidence type="ECO:0000256" key="5">
    <source>
        <dbReference type="SAM" id="MobiDB-lite"/>
    </source>
</evidence>
<dbReference type="GO" id="GO:0009279">
    <property type="term" value="C:cell outer membrane"/>
    <property type="evidence" value="ECO:0007669"/>
    <property type="project" value="UniProtKB-SubCell"/>
</dbReference>
<dbReference type="PANTHER" id="PTHR30329:SF21">
    <property type="entry name" value="LIPOPROTEIN YIAD-RELATED"/>
    <property type="match status" value="1"/>
</dbReference>
<dbReference type="OrthoDB" id="9782229at2"/>
<evidence type="ECO:0000256" key="4">
    <source>
        <dbReference type="PROSITE-ProRule" id="PRU00473"/>
    </source>
</evidence>
<feature type="compositionally biased region" description="Low complexity" evidence="5">
    <location>
        <begin position="18"/>
        <end position="43"/>
    </location>
</feature>
<dbReference type="PRINTS" id="PR01021">
    <property type="entry name" value="OMPADOMAIN"/>
</dbReference>
<dbReference type="PROSITE" id="PS51123">
    <property type="entry name" value="OMPA_2"/>
    <property type="match status" value="1"/>
</dbReference>
<dbReference type="InterPro" id="IPR006664">
    <property type="entry name" value="OMP_bac"/>
</dbReference>
<dbReference type="InterPro" id="IPR036737">
    <property type="entry name" value="OmpA-like_sf"/>
</dbReference>
<dbReference type="Gene3D" id="3.30.1330.60">
    <property type="entry name" value="OmpA-like domain"/>
    <property type="match status" value="1"/>
</dbReference>
<dbReference type="InterPro" id="IPR050330">
    <property type="entry name" value="Bact_OuterMem_StrucFunc"/>
</dbReference>
<keyword evidence="2 4" id="KW-0472">Membrane</keyword>
<accession>A0A1S1R4X0</accession>
<protein>
    <submittedName>
        <fullName evidence="7">Flagellar motor protein MotB</fullName>
    </submittedName>
</protein>
<keyword evidence="7" id="KW-0966">Cell projection</keyword>
<keyword evidence="8" id="KW-1185">Reference proteome</keyword>
<dbReference type="InterPro" id="IPR006690">
    <property type="entry name" value="OMPA-like_CS"/>
</dbReference>
<comment type="subcellular location">
    <subcellularLocation>
        <location evidence="1">Cell outer membrane</location>
    </subcellularLocation>
</comment>
<feature type="domain" description="OmpA-like" evidence="6">
    <location>
        <begin position="127"/>
        <end position="249"/>
    </location>
</feature>
<feature type="region of interest" description="Disordered" evidence="5">
    <location>
        <begin position="215"/>
        <end position="236"/>
    </location>
</feature>
<dbReference type="PANTHER" id="PTHR30329">
    <property type="entry name" value="STATOR ELEMENT OF FLAGELLAR MOTOR COMPLEX"/>
    <property type="match status" value="1"/>
</dbReference>
<evidence type="ECO:0000256" key="1">
    <source>
        <dbReference type="ARBA" id="ARBA00004442"/>
    </source>
</evidence>
<comment type="caution">
    <text evidence="7">The sequence shown here is derived from an EMBL/GenBank/DDBJ whole genome shotgun (WGS) entry which is preliminary data.</text>
</comment>
<proteinExistence type="predicted"/>
<name>A0A1S1R4X0_9ACTN</name>
<evidence type="ECO:0000313" key="8">
    <source>
        <dbReference type="Proteomes" id="UP000179769"/>
    </source>
</evidence>
<dbReference type="InterPro" id="IPR006665">
    <property type="entry name" value="OmpA-like"/>
</dbReference>
<feature type="region of interest" description="Disordered" evidence="5">
    <location>
        <begin position="1"/>
        <end position="69"/>
    </location>
</feature>
<evidence type="ECO:0000256" key="3">
    <source>
        <dbReference type="ARBA" id="ARBA00023237"/>
    </source>
</evidence>
<evidence type="ECO:0000256" key="2">
    <source>
        <dbReference type="ARBA" id="ARBA00023136"/>
    </source>
</evidence>
<keyword evidence="3" id="KW-0998">Cell outer membrane</keyword>